<keyword evidence="2" id="KW-1185">Reference proteome</keyword>
<gene>
    <name evidence="1" type="ORF">JOC31_000318</name>
</gene>
<protein>
    <recommendedName>
        <fullName evidence="3">Uracil-DNA glycosylase-like domain-containing protein</fullName>
    </recommendedName>
</protein>
<sequence>MIKYTPSYCKGKDIARVAFVFICPGQEEENKGKPVAGQTGKNLETLLYFLNQSIPTEFPTTQRYDYRILNLSDKIFYKEKTGMSTPPVNDIDSEENIKRIIGEIGNCEIIIFFSKNKKYAKVIEKIKIRLNSNQKTMRVMHLGFQSINRGVKCDKLNNPIIRGDKEGTFKRLEVIAEDINCNFLSLDDTN</sequence>
<evidence type="ECO:0000313" key="2">
    <source>
        <dbReference type="Proteomes" id="UP000809081"/>
    </source>
</evidence>
<name>A0ABS2PJB5_9STRE</name>
<reference evidence="1 2" key="1">
    <citation type="submission" date="2021-01" db="EMBL/GenBank/DDBJ databases">
        <title>Genomic Encyclopedia of Type Strains, Phase IV (KMG-IV): sequencing the most valuable type-strain genomes for metagenomic binning, comparative biology and taxonomic classification.</title>
        <authorList>
            <person name="Goeker M."/>
        </authorList>
    </citation>
    <scope>NUCLEOTIDE SEQUENCE [LARGE SCALE GENOMIC DNA]</scope>
    <source>
        <strain evidence="1 2">DSM 27513</strain>
    </source>
</reference>
<evidence type="ECO:0008006" key="3">
    <source>
        <dbReference type="Google" id="ProtNLM"/>
    </source>
</evidence>
<comment type="caution">
    <text evidence="1">The sequence shown here is derived from an EMBL/GenBank/DDBJ whole genome shotgun (WGS) entry which is preliminary data.</text>
</comment>
<organism evidence="1 2">
    <name type="scientific">Streptococcus saliviloxodontae</name>
    <dbReference type="NCBI Taxonomy" id="1349416"/>
    <lineage>
        <taxon>Bacteria</taxon>
        <taxon>Bacillati</taxon>
        <taxon>Bacillota</taxon>
        <taxon>Bacilli</taxon>
        <taxon>Lactobacillales</taxon>
        <taxon>Streptococcaceae</taxon>
        <taxon>Streptococcus</taxon>
    </lineage>
</organism>
<accession>A0ABS2PJB5</accession>
<dbReference type="Proteomes" id="UP000809081">
    <property type="component" value="Unassembled WGS sequence"/>
</dbReference>
<proteinExistence type="predicted"/>
<dbReference type="RefSeq" id="WP_205016471.1">
    <property type="nucleotide sequence ID" value="NZ_JAFBEI010000005.1"/>
</dbReference>
<evidence type="ECO:0000313" key="1">
    <source>
        <dbReference type="EMBL" id="MBM7635525.1"/>
    </source>
</evidence>
<dbReference type="EMBL" id="JAFBEI010000005">
    <property type="protein sequence ID" value="MBM7635525.1"/>
    <property type="molecule type" value="Genomic_DNA"/>
</dbReference>